<dbReference type="Proteomes" id="UP000237983">
    <property type="component" value="Unassembled WGS sequence"/>
</dbReference>
<dbReference type="EMBL" id="PVTL01000006">
    <property type="protein sequence ID" value="PRY67628.1"/>
    <property type="molecule type" value="Genomic_DNA"/>
</dbReference>
<organism evidence="2 3">
    <name type="scientific">Glaciihabitans tibetensis</name>
    <dbReference type="NCBI Taxonomy" id="1266600"/>
    <lineage>
        <taxon>Bacteria</taxon>
        <taxon>Bacillati</taxon>
        <taxon>Actinomycetota</taxon>
        <taxon>Actinomycetes</taxon>
        <taxon>Micrococcales</taxon>
        <taxon>Microbacteriaceae</taxon>
        <taxon>Glaciihabitans</taxon>
    </lineage>
</organism>
<comment type="caution">
    <text evidence="2">The sequence shown here is derived from an EMBL/GenBank/DDBJ whole genome shotgun (WGS) entry which is preliminary data.</text>
</comment>
<proteinExistence type="predicted"/>
<dbReference type="AlphaFoldDB" id="A0A2T0VC26"/>
<accession>A0A2T0VC26</accession>
<evidence type="ECO:0000313" key="2">
    <source>
        <dbReference type="EMBL" id="PRY67628.1"/>
    </source>
</evidence>
<keyword evidence="3" id="KW-1185">Reference proteome</keyword>
<sequence length="241" mass="26818">MRLGIRRTIRRAIRLRFAPDSPRAGTVREDGVVTHESAPHAVPEAPTSVYQRVLGAQFDELAPQLREYLALPGDGQVGFGTGTFEVAGSRKRWLRPVFAVLARQRLVFPEFGRNVPFTITTVPGPGDGLSAGREFQFPGRVRQIEDTLHVIDGQLHDFVGRGRSLEVRLRVRVVDGGLSMISDAAWLHLGPLRVPVPAIFGAKIVLSQRWTGDAHRIEVHLSNPLLGDIFEYAGHFSHRWE</sequence>
<feature type="domain" description="DUF4166" evidence="1">
    <location>
        <begin position="61"/>
        <end position="236"/>
    </location>
</feature>
<evidence type="ECO:0000313" key="3">
    <source>
        <dbReference type="Proteomes" id="UP000237983"/>
    </source>
</evidence>
<name>A0A2T0VC26_9MICO</name>
<reference evidence="2 3" key="1">
    <citation type="submission" date="2018-03" db="EMBL/GenBank/DDBJ databases">
        <title>Genomic Encyclopedia of Type Strains, Phase III (KMG-III): the genomes of soil and plant-associated and newly described type strains.</title>
        <authorList>
            <person name="Whitman W."/>
        </authorList>
    </citation>
    <scope>NUCLEOTIDE SEQUENCE [LARGE SCALE GENOMIC DNA]</scope>
    <source>
        <strain evidence="2 3">CGMCC 1.12484</strain>
    </source>
</reference>
<dbReference type="InterPro" id="IPR025311">
    <property type="entry name" value="DUF4166"/>
</dbReference>
<evidence type="ECO:0000259" key="1">
    <source>
        <dbReference type="Pfam" id="PF13761"/>
    </source>
</evidence>
<dbReference type="Pfam" id="PF13761">
    <property type="entry name" value="DUF4166"/>
    <property type="match status" value="1"/>
</dbReference>
<gene>
    <name evidence="2" type="ORF">B0I08_106235</name>
</gene>
<protein>
    <submittedName>
        <fullName evidence="2">Uncharacterized protein DUF4166</fullName>
    </submittedName>
</protein>